<dbReference type="GO" id="GO:0030992">
    <property type="term" value="C:intraciliary transport particle B"/>
    <property type="evidence" value="ECO:0007669"/>
    <property type="project" value="TreeGrafter"/>
</dbReference>
<dbReference type="OMA" id="WDAQGAN"/>
<reference evidence="7" key="1">
    <citation type="submission" date="2016-11" db="UniProtKB">
        <authorList>
            <consortium name="WormBaseParasite"/>
        </authorList>
    </citation>
    <scope>IDENTIFICATION</scope>
</reference>
<name>A0A1I8BF50_MELHA</name>
<dbReference type="Pfam" id="PF23387">
    <property type="entry name" value="TPR_IFT80_172"/>
    <property type="match status" value="2"/>
</dbReference>
<dbReference type="SUPFAM" id="SSF50978">
    <property type="entry name" value="WD40 repeat-like"/>
    <property type="match status" value="1"/>
</dbReference>
<dbReference type="InterPro" id="IPR001680">
    <property type="entry name" value="WD40_rpt"/>
</dbReference>
<dbReference type="PANTHER" id="PTHR24098:SF0">
    <property type="entry name" value="OUTER SEGMENT 5"/>
    <property type="match status" value="1"/>
</dbReference>
<protein>
    <submittedName>
        <fullName evidence="7">WD_REPEATS_REGION domain-containing protein</fullName>
    </submittedName>
</protein>
<dbReference type="Pfam" id="PF23335">
    <property type="entry name" value="Beta-prop_IFT80_2nd"/>
    <property type="match status" value="1"/>
</dbReference>
<evidence type="ECO:0000259" key="4">
    <source>
        <dbReference type="Pfam" id="PF23335"/>
    </source>
</evidence>
<dbReference type="SMART" id="SM00320">
    <property type="entry name" value="WD40"/>
    <property type="match status" value="6"/>
</dbReference>
<dbReference type="InterPro" id="IPR036322">
    <property type="entry name" value="WD40_repeat_dom_sf"/>
</dbReference>
<dbReference type="GO" id="GO:0005929">
    <property type="term" value="C:cilium"/>
    <property type="evidence" value="ECO:0007669"/>
    <property type="project" value="UniProtKB-SubCell"/>
</dbReference>
<evidence type="ECO:0000256" key="1">
    <source>
        <dbReference type="ARBA" id="ARBA00004138"/>
    </source>
</evidence>
<dbReference type="AlphaFoldDB" id="A0A1I8BF50"/>
<keyword evidence="2" id="KW-0969">Cilium</keyword>
<feature type="domain" description="IFT80/172/WDR35 TPR" evidence="5">
    <location>
        <begin position="797"/>
        <end position="850"/>
    </location>
</feature>
<dbReference type="SUPFAM" id="SSF82171">
    <property type="entry name" value="DPP6 N-terminal domain-like"/>
    <property type="match status" value="1"/>
</dbReference>
<feature type="domain" description="IFT80/172/WDR35 TPR" evidence="5">
    <location>
        <begin position="678"/>
        <end position="773"/>
    </location>
</feature>
<evidence type="ECO:0000256" key="3">
    <source>
        <dbReference type="ARBA" id="ARBA00023273"/>
    </source>
</evidence>
<feature type="domain" description="IFT80 second beta-propeller" evidence="4">
    <location>
        <begin position="341"/>
        <end position="649"/>
    </location>
</feature>
<keyword evidence="3" id="KW-0966">Cell projection</keyword>
<evidence type="ECO:0000313" key="6">
    <source>
        <dbReference type="Proteomes" id="UP000095281"/>
    </source>
</evidence>
<dbReference type="InterPro" id="IPR015943">
    <property type="entry name" value="WD40/YVTN_repeat-like_dom_sf"/>
</dbReference>
<dbReference type="InterPro" id="IPR056456">
    <property type="entry name" value="Beta-prop_IFT80_2nd"/>
</dbReference>
<dbReference type="Gene3D" id="2.130.10.10">
    <property type="entry name" value="YVTN repeat-like/Quinoprotein amine dehydrogenase"/>
    <property type="match status" value="2"/>
</dbReference>
<dbReference type="GO" id="GO:0060271">
    <property type="term" value="P:cilium assembly"/>
    <property type="evidence" value="ECO:0007669"/>
    <property type="project" value="TreeGrafter"/>
</dbReference>
<dbReference type="InterPro" id="IPR056157">
    <property type="entry name" value="TPR_IFT80_172_dom"/>
</dbReference>
<evidence type="ECO:0000259" key="5">
    <source>
        <dbReference type="Pfam" id="PF23387"/>
    </source>
</evidence>
<dbReference type="Proteomes" id="UP000095281">
    <property type="component" value="Unplaced"/>
</dbReference>
<dbReference type="Gene3D" id="1.25.40.470">
    <property type="match status" value="1"/>
</dbReference>
<evidence type="ECO:0000256" key="2">
    <source>
        <dbReference type="ARBA" id="ARBA00023069"/>
    </source>
</evidence>
<dbReference type="PANTHER" id="PTHR24098">
    <property type="entry name" value="OUTER SEGMENT 5"/>
    <property type="match status" value="1"/>
</dbReference>
<sequence length="865" mass="97744">MRLRIKLSTSLSSHSEAINGVDWLNSDESITTSNDHLTKLWIMEKIESMDLPINFKEKIFPTSLQLSSHSLREVSTKQRNNPLRSTTKLSTNISSKNFNEIFLITTSDGKIYLLNLNGKLEKIVDAHHGATIMARWNNSEPGGAGGFASCGEDGYVKIWSKNGMLRSVLAQIGKPVYSLDWNGDSTKLVYCAGDECFIKQLNVQSSPIKWRAHTGLVTCLSWSAVNDQVFEDFKLPLKYFSLKILTGGEDCRYRLWSGQGRPLWSSSAYNFPISSVAWSHNGIMFAVGSFNLLRLCDKSGWSYSMERPNCGSISCLSWSPDCLQLIGGCASGQLLHAHIIEKRLIWEQLEAIQINRRTINIRDLSSEVVRERLETKDRIIRMEIGFNYLIVATNKQLYIFNSKNWNTPIVNDLREGSGLVSLIRLCEKCFLLVDSTSVQILNYEGKTLSNIKISSFGEPFNEQTAAIANDLVVLRDKTQHSLIHLFDPQNGRVAGDGEIKHQSNIVELCVNQCGGIVDRRIIFLDTNGDCFIALVNRYGAPERIQKIGSLLSCLTPNNSTNMMASLQDNQKLLNIRIDLNFKKNKINLFTFYVCMPTLQFVDKDLLTLSKLELGDSSELTRGSIILSFVGNIITVRRADGSLFIYYVPPLVTALIQCTQHHQWEKALRICNSAKEEFLWATLAGLALAEKSFTIAEICYGQLKEAEKLLSLGELRSQPNPQMRSFQIALFGSRLREAETALLKSGHFFRAIMLNLSVFRFERALELALNSSESQNIGNKGRKIYEELNAYFTNLIMVKKHLDTVIGYRQRYLDLLGHSETNPKFLKYLSQVEVDWPHIFEKIREDNDKDQRQWAATTGGTLGIPN</sequence>
<proteinExistence type="predicted"/>
<organism evidence="6 7">
    <name type="scientific">Meloidogyne hapla</name>
    <name type="common">Root-knot nematode worm</name>
    <dbReference type="NCBI Taxonomy" id="6305"/>
    <lineage>
        <taxon>Eukaryota</taxon>
        <taxon>Metazoa</taxon>
        <taxon>Ecdysozoa</taxon>
        <taxon>Nematoda</taxon>
        <taxon>Chromadorea</taxon>
        <taxon>Rhabditida</taxon>
        <taxon>Tylenchina</taxon>
        <taxon>Tylenchomorpha</taxon>
        <taxon>Tylenchoidea</taxon>
        <taxon>Meloidogynidae</taxon>
        <taxon>Meloidogyninae</taxon>
        <taxon>Meloidogyne</taxon>
    </lineage>
</organism>
<evidence type="ECO:0000313" key="7">
    <source>
        <dbReference type="WBParaSite" id="MhA1_Contig2043.frz3.fgene1"/>
    </source>
</evidence>
<comment type="subcellular location">
    <subcellularLocation>
        <location evidence="1">Cell projection</location>
        <location evidence="1">Cilium</location>
    </subcellularLocation>
</comment>
<keyword evidence="6" id="KW-1185">Reference proteome</keyword>
<dbReference type="WBParaSite" id="MhA1_Contig2043.frz3.fgene1">
    <property type="protein sequence ID" value="MhA1_Contig2043.frz3.fgene1"/>
    <property type="gene ID" value="MhA1_Contig2043.frz3.fgene1"/>
</dbReference>
<accession>A0A1I8BF50</accession>
<dbReference type="Pfam" id="PF00400">
    <property type="entry name" value="WD40"/>
    <property type="match status" value="1"/>
</dbReference>